<dbReference type="PROSITE" id="PS50850">
    <property type="entry name" value="MFS"/>
    <property type="match status" value="1"/>
</dbReference>
<feature type="transmembrane region" description="Helical" evidence="8">
    <location>
        <begin position="76"/>
        <end position="97"/>
    </location>
</feature>
<dbReference type="RefSeq" id="WP_174876338.1">
    <property type="nucleotide sequence ID" value="NZ_BLIP01000001.1"/>
</dbReference>
<dbReference type="GO" id="GO:0022857">
    <property type="term" value="F:transmembrane transporter activity"/>
    <property type="evidence" value="ECO:0007669"/>
    <property type="project" value="InterPro"/>
</dbReference>
<dbReference type="InterPro" id="IPR020846">
    <property type="entry name" value="MFS_dom"/>
</dbReference>
<dbReference type="GO" id="GO:0005886">
    <property type="term" value="C:plasma membrane"/>
    <property type="evidence" value="ECO:0007669"/>
    <property type="project" value="UniProtKB-SubCell"/>
</dbReference>
<keyword evidence="2" id="KW-0813">Transport</keyword>
<keyword evidence="4 8" id="KW-0812">Transmembrane</keyword>
<keyword evidence="5 8" id="KW-1133">Transmembrane helix</keyword>
<evidence type="ECO:0000256" key="2">
    <source>
        <dbReference type="ARBA" id="ARBA00022448"/>
    </source>
</evidence>
<dbReference type="PANTHER" id="PTHR23517:SF13">
    <property type="entry name" value="MAJOR FACILITATOR SUPERFAMILY MFS_1"/>
    <property type="match status" value="1"/>
</dbReference>
<name>A0A640TGK5_STRNI</name>
<dbReference type="AlphaFoldDB" id="A0A640TGK5"/>
<feature type="region of interest" description="Disordered" evidence="7">
    <location>
        <begin position="1"/>
        <end position="30"/>
    </location>
</feature>
<evidence type="ECO:0000256" key="7">
    <source>
        <dbReference type="SAM" id="MobiDB-lite"/>
    </source>
</evidence>
<keyword evidence="6 8" id="KW-0472">Membrane</keyword>
<feature type="transmembrane region" description="Helical" evidence="8">
    <location>
        <begin position="368"/>
        <end position="386"/>
    </location>
</feature>
<evidence type="ECO:0000256" key="6">
    <source>
        <dbReference type="ARBA" id="ARBA00023136"/>
    </source>
</evidence>
<feature type="transmembrane region" description="Helical" evidence="8">
    <location>
        <begin position="104"/>
        <end position="121"/>
    </location>
</feature>
<evidence type="ECO:0000259" key="9">
    <source>
        <dbReference type="PROSITE" id="PS50850"/>
    </source>
</evidence>
<dbReference type="Pfam" id="PF07690">
    <property type="entry name" value="MFS_1"/>
    <property type="match status" value="1"/>
</dbReference>
<dbReference type="InterPro" id="IPR036259">
    <property type="entry name" value="MFS_trans_sf"/>
</dbReference>
<evidence type="ECO:0000313" key="12">
    <source>
        <dbReference type="Proteomes" id="UP000429552"/>
    </source>
</evidence>
<proteinExistence type="predicted"/>
<dbReference type="Proteomes" id="UP001210609">
    <property type="component" value="Chromosome"/>
</dbReference>
<feature type="compositionally biased region" description="Pro residues" evidence="7">
    <location>
        <begin position="21"/>
        <end position="30"/>
    </location>
</feature>
<dbReference type="PANTHER" id="PTHR23517">
    <property type="entry name" value="RESISTANCE PROTEIN MDTM, PUTATIVE-RELATED-RELATED"/>
    <property type="match status" value="1"/>
</dbReference>
<evidence type="ECO:0000256" key="1">
    <source>
        <dbReference type="ARBA" id="ARBA00004651"/>
    </source>
</evidence>
<protein>
    <submittedName>
        <fullName evidence="11">MFS transporter</fullName>
    </submittedName>
    <submittedName>
        <fullName evidence="10">Putative multi-drug efflux transporter</fullName>
    </submittedName>
</protein>
<keyword evidence="13" id="KW-1185">Reference proteome</keyword>
<evidence type="ECO:0000256" key="5">
    <source>
        <dbReference type="ARBA" id="ARBA00022989"/>
    </source>
</evidence>
<feature type="transmembrane region" description="Helical" evidence="8">
    <location>
        <begin position="306"/>
        <end position="328"/>
    </location>
</feature>
<feature type="transmembrane region" description="Helical" evidence="8">
    <location>
        <begin position="40"/>
        <end position="64"/>
    </location>
</feature>
<dbReference type="Gene3D" id="1.20.1250.20">
    <property type="entry name" value="MFS general substrate transporter like domains"/>
    <property type="match status" value="1"/>
</dbReference>
<comment type="subcellular location">
    <subcellularLocation>
        <location evidence="1">Cell membrane</location>
        <topology evidence="1">Multi-pass membrane protein</topology>
    </subcellularLocation>
</comment>
<dbReference type="InterPro" id="IPR005829">
    <property type="entry name" value="Sugar_transporter_CS"/>
</dbReference>
<dbReference type="Proteomes" id="UP000429552">
    <property type="component" value="Unassembled WGS sequence"/>
</dbReference>
<dbReference type="SUPFAM" id="SSF103473">
    <property type="entry name" value="MFS general substrate transporter"/>
    <property type="match status" value="1"/>
</dbReference>
<feature type="transmembrane region" description="Helical" evidence="8">
    <location>
        <begin position="279"/>
        <end position="299"/>
    </location>
</feature>
<dbReference type="PROSITE" id="PS00216">
    <property type="entry name" value="SUGAR_TRANSPORT_1"/>
    <property type="match status" value="1"/>
</dbReference>
<keyword evidence="3" id="KW-1003">Cell membrane</keyword>
<feature type="domain" description="Major facilitator superfamily (MFS) profile" evidence="9">
    <location>
        <begin position="39"/>
        <end position="426"/>
    </location>
</feature>
<evidence type="ECO:0000256" key="8">
    <source>
        <dbReference type="SAM" id="Phobius"/>
    </source>
</evidence>
<feature type="transmembrane region" description="Helical" evidence="8">
    <location>
        <begin position="163"/>
        <end position="183"/>
    </location>
</feature>
<evidence type="ECO:0000313" key="13">
    <source>
        <dbReference type="Proteomes" id="UP001210609"/>
    </source>
</evidence>
<organism evidence="10 12">
    <name type="scientific">Streptomyces nigrescens</name>
    <dbReference type="NCBI Taxonomy" id="1920"/>
    <lineage>
        <taxon>Bacteria</taxon>
        <taxon>Bacillati</taxon>
        <taxon>Actinomycetota</taxon>
        <taxon>Actinomycetes</taxon>
        <taxon>Kitasatosporales</taxon>
        <taxon>Streptomycetaceae</taxon>
        <taxon>Streptomyces</taxon>
    </lineage>
</organism>
<dbReference type="EMBL" id="BLIP01000001">
    <property type="protein sequence ID" value="GFE22360.1"/>
    <property type="molecule type" value="Genomic_DNA"/>
</dbReference>
<feature type="transmembrane region" description="Helical" evidence="8">
    <location>
        <begin position="244"/>
        <end position="264"/>
    </location>
</feature>
<evidence type="ECO:0000256" key="4">
    <source>
        <dbReference type="ARBA" id="ARBA00022692"/>
    </source>
</evidence>
<evidence type="ECO:0000313" key="11">
    <source>
        <dbReference type="EMBL" id="WAT96939.1"/>
    </source>
</evidence>
<dbReference type="InterPro" id="IPR050171">
    <property type="entry name" value="MFS_Transporters"/>
</dbReference>
<feature type="transmembrane region" description="Helical" evidence="8">
    <location>
        <begin position="189"/>
        <end position="210"/>
    </location>
</feature>
<reference evidence="10 12" key="1">
    <citation type="submission" date="2019-12" db="EMBL/GenBank/DDBJ databases">
        <title>Whole genome shotgun sequence of Streptomyces libani subsp. libani NBRC 13452.</title>
        <authorList>
            <person name="Ichikawa N."/>
            <person name="Kimura A."/>
            <person name="Kitahashi Y."/>
            <person name="Komaki H."/>
            <person name="Tamura T."/>
        </authorList>
    </citation>
    <scope>NUCLEOTIDE SEQUENCE [LARGE SCALE GENOMIC DNA]</scope>
    <source>
        <strain evidence="10 12">NBRC 13452</strain>
    </source>
</reference>
<evidence type="ECO:0000313" key="10">
    <source>
        <dbReference type="EMBL" id="GFE22360.1"/>
    </source>
</evidence>
<accession>A0A640TGK5</accession>
<dbReference type="EMBL" id="CP114202">
    <property type="protein sequence ID" value="WAT96939.1"/>
    <property type="molecule type" value="Genomic_DNA"/>
</dbReference>
<reference evidence="11 13" key="2">
    <citation type="submission" date="2022-12" db="EMBL/GenBank/DDBJ databases">
        <authorList>
            <person name="Ruckert C."/>
            <person name="Busche T."/>
            <person name="Kalinowski J."/>
            <person name="Wittmann C."/>
        </authorList>
    </citation>
    <scope>NUCLEOTIDE SEQUENCE [LARGE SCALE GENOMIC DNA]</scope>
    <source>
        <strain evidence="11 13">DSM 40555</strain>
    </source>
</reference>
<feature type="compositionally biased region" description="Pro residues" evidence="7">
    <location>
        <begin position="1"/>
        <end position="11"/>
    </location>
</feature>
<feature type="transmembrane region" description="Helical" evidence="8">
    <location>
        <begin position="334"/>
        <end position="356"/>
    </location>
</feature>
<evidence type="ECO:0000256" key="3">
    <source>
        <dbReference type="ARBA" id="ARBA00022475"/>
    </source>
</evidence>
<gene>
    <name evidence="10" type="ORF">Sliba_28130</name>
    <name evidence="11" type="ORF">STRLI_002818</name>
</gene>
<dbReference type="InterPro" id="IPR011701">
    <property type="entry name" value="MFS"/>
</dbReference>
<sequence length="426" mass="41739">MPETRPAPVPVTAPAATTPPTATPPTTAPLPAAPPPTREVWFAAWPVVALFILSNAAMPLYAVWQRQLGFRSGTLTLVYAAYVAGLLGALLVAGVAADRLGRKPVLVPALLLGIVACLLYATAPSVAVLVVARLLTGVATGAAVSAGMAAVTDLAAGRRTGPLLASAAMVLGAGIGPVLAGVLSETVPAPTVTVFVVEAALLVTALAVVARMPLPPRRAGAGASGPSGSWVRLPAVPRDNRRHLALGLAAFAPGISATAFVLSLGPSLLSGLLGTTNRALAGGLALAMFLAATGVQFALGRRAVRTVLLTAGGATVSAGLAMVAAVHTGTLPPLIAAVILAGAGQGAGQLGGLTLLSREVPATRRAEANAALNAGGYVLAGALPVADGYLSDAIGLPSAATTFGLAVAALAAAGAVLVAVRGGDAR</sequence>
<feature type="transmembrane region" description="Helical" evidence="8">
    <location>
        <begin position="398"/>
        <end position="420"/>
    </location>
</feature>